<sequence>MAAKESRKSEILDRWIWNSARMASLASPITRTDDSSPLLILRFSRCSSLDPALARRSETRTEPPQGSERPPSPSTFLQAATTFSRLL</sequence>
<protein>
    <submittedName>
        <fullName evidence="2">Uncharacterized protein</fullName>
    </submittedName>
</protein>
<accession>A0A8S9NQG3</accession>
<evidence type="ECO:0000313" key="2">
    <source>
        <dbReference type="EMBL" id="KAF3504846.1"/>
    </source>
</evidence>
<reference evidence="2" key="1">
    <citation type="submission" date="2019-12" db="EMBL/GenBank/DDBJ databases">
        <title>Genome sequencing and annotation of Brassica cretica.</title>
        <authorList>
            <person name="Studholme D.J."/>
            <person name="Sarris P."/>
        </authorList>
    </citation>
    <scope>NUCLEOTIDE SEQUENCE</scope>
    <source>
        <strain evidence="2">PFS-109/04</strain>
        <tissue evidence="2">Leaf</tissue>
    </source>
</reference>
<comment type="caution">
    <text evidence="2">The sequence shown here is derived from an EMBL/GenBank/DDBJ whole genome shotgun (WGS) entry which is preliminary data.</text>
</comment>
<evidence type="ECO:0000256" key="1">
    <source>
        <dbReference type="SAM" id="MobiDB-lite"/>
    </source>
</evidence>
<feature type="region of interest" description="Disordered" evidence="1">
    <location>
        <begin position="52"/>
        <end position="76"/>
    </location>
</feature>
<proteinExistence type="predicted"/>
<organism evidence="2 3">
    <name type="scientific">Brassica cretica</name>
    <name type="common">Mustard</name>
    <dbReference type="NCBI Taxonomy" id="69181"/>
    <lineage>
        <taxon>Eukaryota</taxon>
        <taxon>Viridiplantae</taxon>
        <taxon>Streptophyta</taxon>
        <taxon>Embryophyta</taxon>
        <taxon>Tracheophyta</taxon>
        <taxon>Spermatophyta</taxon>
        <taxon>Magnoliopsida</taxon>
        <taxon>eudicotyledons</taxon>
        <taxon>Gunneridae</taxon>
        <taxon>Pentapetalae</taxon>
        <taxon>rosids</taxon>
        <taxon>malvids</taxon>
        <taxon>Brassicales</taxon>
        <taxon>Brassicaceae</taxon>
        <taxon>Brassiceae</taxon>
        <taxon>Brassica</taxon>
    </lineage>
</organism>
<gene>
    <name evidence="2" type="ORF">F2Q69_00042967</name>
</gene>
<dbReference type="AlphaFoldDB" id="A0A8S9NQG3"/>
<dbReference type="EMBL" id="QGKX02001621">
    <property type="protein sequence ID" value="KAF3504846.1"/>
    <property type="molecule type" value="Genomic_DNA"/>
</dbReference>
<dbReference type="Proteomes" id="UP000712600">
    <property type="component" value="Unassembled WGS sequence"/>
</dbReference>
<name>A0A8S9NQG3_BRACR</name>
<evidence type="ECO:0000313" key="3">
    <source>
        <dbReference type="Proteomes" id="UP000712600"/>
    </source>
</evidence>